<dbReference type="GO" id="GO:0003995">
    <property type="term" value="F:acyl-CoA dehydrogenase activity"/>
    <property type="evidence" value="ECO:0007669"/>
    <property type="project" value="TreeGrafter"/>
</dbReference>
<dbReference type="InterPro" id="IPR009100">
    <property type="entry name" value="AcylCoA_DH/oxidase_NM_dom_sf"/>
</dbReference>
<organism evidence="8 9">
    <name type="scientific">Streptacidiphilus fuscans</name>
    <dbReference type="NCBI Taxonomy" id="2789292"/>
    <lineage>
        <taxon>Bacteria</taxon>
        <taxon>Bacillati</taxon>
        <taxon>Actinomycetota</taxon>
        <taxon>Actinomycetes</taxon>
        <taxon>Kitasatosporales</taxon>
        <taxon>Streptomycetaceae</taxon>
        <taxon>Streptacidiphilus</taxon>
    </lineage>
</organism>
<dbReference type="InterPro" id="IPR036250">
    <property type="entry name" value="AcylCo_DH-like_C"/>
</dbReference>
<evidence type="ECO:0000259" key="6">
    <source>
        <dbReference type="Pfam" id="PF00441"/>
    </source>
</evidence>
<dbReference type="InterPro" id="IPR009075">
    <property type="entry name" value="AcylCo_DH/oxidase_C"/>
</dbReference>
<keyword evidence="3" id="KW-0285">Flavoprotein</keyword>
<dbReference type="RefSeq" id="WP_196195617.1">
    <property type="nucleotide sequence ID" value="NZ_JADPRT010000008.1"/>
</dbReference>
<feature type="domain" description="Acyl-CoA dehydrogenase/oxidase N-terminal" evidence="7">
    <location>
        <begin position="7"/>
        <end position="117"/>
    </location>
</feature>
<dbReference type="PANTHER" id="PTHR43884">
    <property type="entry name" value="ACYL-COA DEHYDROGENASE"/>
    <property type="match status" value="1"/>
</dbReference>
<dbReference type="PANTHER" id="PTHR43884:SF20">
    <property type="entry name" value="ACYL-COA DEHYDROGENASE FADE28"/>
    <property type="match status" value="1"/>
</dbReference>
<dbReference type="SUPFAM" id="SSF47203">
    <property type="entry name" value="Acyl-CoA dehydrogenase C-terminal domain-like"/>
    <property type="match status" value="1"/>
</dbReference>
<dbReference type="GO" id="GO:0050660">
    <property type="term" value="F:flavin adenine dinucleotide binding"/>
    <property type="evidence" value="ECO:0007669"/>
    <property type="project" value="InterPro"/>
</dbReference>
<evidence type="ECO:0000313" key="8">
    <source>
        <dbReference type="EMBL" id="MBF9070447.1"/>
    </source>
</evidence>
<evidence type="ECO:0000259" key="7">
    <source>
        <dbReference type="Pfam" id="PF02771"/>
    </source>
</evidence>
<dbReference type="Pfam" id="PF02771">
    <property type="entry name" value="Acyl-CoA_dh_N"/>
    <property type="match status" value="1"/>
</dbReference>
<evidence type="ECO:0000256" key="1">
    <source>
        <dbReference type="ARBA" id="ARBA00001974"/>
    </source>
</evidence>
<name>A0A931B6P2_9ACTN</name>
<evidence type="ECO:0000256" key="4">
    <source>
        <dbReference type="ARBA" id="ARBA00022827"/>
    </source>
</evidence>
<keyword evidence="5" id="KW-0560">Oxidoreductase</keyword>
<feature type="domain" description="Acyl-CoA dehydrogenase/oxidase C-terminal" evidence="6">
    <location>
        <begin position="202"/>
        <end position="318"/>
    </location>
</feature>
<sequence>MRFLLDDQQRDFVRALDALLAASDTPAVARAWARGDAAPGQALQLRLADAGVFALAVPEEFDGVGLLPVETALAFEQLGRHAVPGPAVETVASAVLLAELGEPALAKNWLPRLASGQASASLQLSPAPNAASSPFSSPWALDTDSTDVVLLVRGDELFLAAPSGAGLASLDPTRRLFAVEPTGPAVAAGPHVRAAAERAGRWAALATAAQSLGVGRALLEQTVAYVGQRRQFGTVIGSFQAVKHRLADALLALEFAQPLVHAAALSLDPVDIAMAKVAAGEAGYTAARTALQLHGAIGYTEELDLSLGLRKSRPLRDAWGAPAACRALVLAANRTGARA</sequence>
<comment type="cofactor">
    <cofactor evidence="1">
        <name>FAD</name>
        <dbReference type="ChEBI" id="CHEBI:57692"/>
    </cofactor>
</comment>
<keyword evidence="9" id="KW-1185">Reference proteome</keyword>
<gene>
    <name evidence="8" type="ORF">I2501_20690</name>
</gene>
<evidence type="ECO:0000256" key="2">
    <source>
        <dbReference type="ARBA" id="ARBA00009347"/>
    </source>
</evidence>
<comment type="similarity">
    <text evidence="2">Belongs to the acyl-CoA dehydrogenase family.</text>
</comment>
<proteinExistence type="inferred from homology"/>
<dbReference type="EMBL" id="JADPRT010000008">
    <property type="protein sequence ID" value="MBF9070447.1"/>
    <property type="molecule type" value="Genomic_DNA"/>
</dbReference>
<dbReference type="InterPro" id="IPR037069">
    <property type="entry name" value="AcylCoA_DH/ox_N_sf"/>
</dbReference>
<dbReference type="SUPFAM" id="SSF56645">
    <property type="entry name" value="Acyl-CoA dehydrogenase NM domain-like"/>
    <property type="match status" value="1"/>
</dbReference>
<comment type="caution">
    <text evidence="8">The sequence shown here is derived from an EMBL/GenBank/DDBJ whole genome shotgun (WGS) entry which is preliminary data.</text>
</comment>
<accession>A0A931B6P2</accession>
<keyword evidence="4" id="KW-0274">FAD</keyword>
<evidence type="ECO:0000313" key="9">
    <source>
        <dbReference type="Proteomes" id="UP000657385"/>
    </source>
</evidence>
<dbReference type="AlphaFoldDB" id="A0A931B6P2"/>
<evidence type="ECO:0000256" key="5">
    <source>
        <dbReference type="ARBA" id="ARBA00023002"/>
    </source>
</evidence>
<reference evidence="8" key="1">
    <citation type="submission" date="2020-11" db="EMBL/GenBank/DDBJ databases">
        <title>Isolation and identification of active actinomycetes.</title>
        <authorList>
            <person name="Yu B."/>
        </authorList>
    </citation>
    <scope>NUCLEOTIDE SEQUENCE</scope>
    <source>
        <strain evidence="8">NEAU-YB345</strain>
    </source>
</reference>
<dbReference type="Gene3D" id="1.10.540.10">
    <property type="entry name" value="Acyl-CoA dehydrogenase/oxidase, N-terminal domain"/>
    <property type="match status" value="1"/>
</dbReference>
<dbReference type="InterPro" id="IPR013786">
    <property type="entry name" value="AcylCoA_DH/ox_N"/>
</dbReference>
<evidence type="ECO:0000256" key="3">
    <source>
        <dbReference type="ARBA" id="ARBA00022630"/>
    </source>
</evidence>
<dbReference type="Pfam" id="PF00441">
    <property type="entry name" value="Acyl-CoA_dh_1"/>
    <property type="match status" value="1"/>
</dbReference>
<dbReference type="Gene3D" id="1.20.140.10">
    <property type="entry name" value="Butyryl-CoA Dehydrogenase, subunit A, domain 3"/>
    <property type="match status" value="1"/>
</dbReference>
<dbReference type="Proteomes" id="UP000657385">
    <property type="component" value="Unassembled WGS sequence"/>
</dbReference>
<protein>
    <submittedName>
        <fullName evidence="8">Acyl-CoA dehydrogenase family protein</fullName>
    </submittedName>
</protein>